<sequence>MFKYQTMVAILFVVITSGCDDLGVPNNEPNNEFIGVWELVCFEGISGTYTLSPEYYIEDYRVFESLDCTGTVVRDEVVETPIAYGEKITVDSGIEATEINYLVDVDGEEVHELGLIYRDGNQLYFSGDTSFDIRPIDINFDVYMTLQ</sequence>
<evidence type="ECO:0000313" key="1">
    <source>
        <dbReference type="EMBL" id="CAA0092693.1"/>
    </source>
</evidence>
<evidence type="ECO:0000313" key="2">
    <source>
        <dbReference type="Proteomes" id="UP000441399"/>
    </source>
</evidence>
<dbReference type="Proteomes" id="UP000441399">
    <property type="component" value="Unassembled WGS sequence"/>
</dbReference>
<reference evidence="1 2" key="1">
    <citation type="submission" date="2019-11" db="EMBL/GenBank/DDBJ databases">
        <authorList>
            <person name="Holert J."/>
        </authorList>
    </citation>
    <scope>NUCLEOTIDE SEQUENCE [LARGE SCALE GENOMIC DNA]</scope>
    <source>
        <strain evidence="1">SB11_3</strain>
    </source>
</reference>
<gene>
    <name evidence="1" type="ORF">OPDIPICF_03854</name>
</gene>
<dbReference type="AlphaFoldDB" id="A0A5S9NQF3"/>
<accession>A0A5S9NQF3</accession>
<keyword evidence="2" id="KW-1185">Reference proteome</keyword>
<name>A0A5S9NQF3_9GAMM</name>
<dbReference type="PROSITE" id="PS51257">
    <property type="entry name" value="PROKAR_LIPOPROTEIN"/>
    <property type="match status" value="1"/>
</dbReference>
<proteinExistence type="predicted"/>
<dbReference type="EMBL" id="CACSIO010000002">
    <property type="protein sequence ID" value="CAA0092693.1"/>
    <property type="molecule type" value="Genomic_DNA"/>
</dbReference>
<organism evidence="1 2">
    <name type="scientific">BD1-7 clade bacterium</name>
    <dbReference type="NCBI Taxonomy" id="2029982"/>
    <lineage>
        <taxon>Bacteria</taxon>
        <taxon>Pseudomonadati</taxon>
        <taxon>Pseudomonadota</taxon>
        <taxon>Gammaproteobacteria</taxon>
        <taxon>Cellvibrionales</taxon>
        <taxon>Spongiibacteraceae</taxon>
        <taxon>BD1-7 clade</taxon>
    </lineage>
</organism>
<evidence type="ECO:0008006" key="3">
    <source>
        <dbReference type="Google" id="ProtNLM"/>
    </source>
</evidence>
<protein>
    <recommendedName>
        <fullName evidence="3">Lipocalin-like domain-containing protein</fullName>
    </recommendedName>
</protein>